<dbReference type="AlphaFoldDB" id="A0A158T0J7"/>
<sequence length="29" mass="3424">MRKVILWECNVAICAIILFFCELASYFAR</sequence>
<name>A0A158T0J7_HAEIF</name>
<proteinExistence type="predicted"/>
<organism evidence="2 3">
    <name type="scientific">Haemophilus influenzae</name>
    <dbReference type="NCBI Taxonomy" id="727"/>
    <lineage>
        <taxon>Bacteria</taxon>
        <taxon>Pseudomonadati</taxon>
        <taxon>Pseudomonadota</taxon>
        <taxon>Gammaproteobacteria</taxon>
        <taxon>Pasteurellales</taxon>
        <taxon>Pasteurellaceae</taxon>
        <taxon>Haemophilus</taxon>
    </lineage>
</organism>
<keyword evidence="1" id="KW-0472">Membrane</keyword>
<keyword evidence="1" id="KW-0812">Transmembrane</keyword>
<dbReference type="PATRIC" id="fig|727.582.peg.43"/>
<feature type="transmembrane region" description="Helical" evidence="1">
    <location>
        <begin position="7"/>
        <end position="28"/>
    </location>
</feature>
<evidence type="ECO:0000313" key="2">
    <source>
        <dbReference type="EMBL" id="KIS36641.1"/>
    </source>
</evidence>
<gene>
    <name evidence="2" type="ORF">NTHI1209_00056</name>
</gene>
<evidence type="ECO:0000256" key="1">
    <source>
        <dbReference type="SAM" id="Phobius"/>
    </source>
</evidence>
<protein>
    <submittedName>
        <fullName evidence="2">Uncharacterized protein</fullName>
    </submittedName>
</protein>
<reference evidence="2 3" key="1">
    <citation type="submission" date="2014-05" db="EMBL/GenBank/DDBJ databases">
        <title>Methylome analysis of the phasevarions of Haemophilus influenzae.</title>
        <authorList>
            <person name="Atack J.M."/>
            <person name="Fox K.L."/>
            <person name="Power P.M."/>
            <person name="Clark T."/>
            <person name="Jurcisek J."/>
            <person name="Korlach J."/>
            <person name="Bakaletz L.O."/>
            <person name="Jennings M.P."/>
        </authorList>
    </citation>
    <scope>NUCLEOTIDE SEQUENCE [LARGE SCALE GENOMIC DNA]</scope>
    <source>
        <strain evidence="2 3">1209</strain>
    </source>
</reference>
<evidence type="ECO:0000313" key="3">
    <source>
        <dbReference type="Proteomes" id="UP000050700"/>
    </source>
</evidence>
<comment type="caution">
    <text evidence="2">The sequence shown here is derived from an EMBL/GenBank/DDBJ whole genome shotgun (WGS) entry which is preliminary data.</text>
</comment>
<dbReference type="Proteomes" id="UP000050700">
    <property type="component" value="Unassembled WGS sequence"/>
</dbReference>
<keyword evidence="1" id="KW-1133">Transmembrane helix</keyword>
<accession>A0A158T0J7</accession>
<dbReference type="EMBL" id="JMQP01000001">
    <property type="protein sequence ID" value="KIS36641.1"/>
    <property type="molecule type" value="Genomic_DNA"/>
</dbReference>